<accession>A0A2S9JHA9</accession>
<feature type="domain" description="GST N-terminal" evidence="2">
    <location>
        <begin position="1"/>
        <end position="82"/>
    </location>
</feature>
<dbReference type="Gene3D" id="1.20.1050.10">
    <property type="match status" value="1"/>
</dbReference>
<dbReference type="PROSITE" id="PS50404">
    <property type="entry name" value="GST_NTER"/>
    <property type="match status" value="1"/>
</dbReference>
<dbReference type="SFLD" id="SFLDS00019">
    <property type="entry name" value="Glutathione_Transferase_(cytos"/>
    <property type="match status" value="1"/>
</dbReference>
<name>A0A2S9JHA9_9HYPH</name>
<comment type="caution">
    <text evidence="4">The sequence shown here is derived from an EMBL/GenBank/DDBJ whole genome shotgun (WGS) entry which is preliminary data.</text>
</comment>
<sequence length="209" mass="23757">MIDLYTWITPNGLKVAIALEEFGVPYRIHSIDITKGEQFGASYLDINPGGKIPAIIDNETGIKLTESSAILLYLAEKTGTYLPHKGVLRVQTLEWLMWQTGGLGPTLGHAHHFLTYHEGEAPFAEDLFRNDTRRLYGTLDARLADRPYLAGNYSIADMAAWPWVSRFTRHKIDLNDYPHVKRWYLHIAEREAVQRGYRVPHFTGAVPLP</sequence>
<comment type="similarity">
    <text evidence="1">Belongs to the GST superfamily.</text>
</comment>
<keyword evidence="5" id="KW-1185">Reference proteome</keyword>
<evidence type="ECO:0000313" key="4">
    <source>
        <dbReference type="EMBL" id="PRD52366.1"/>
    </source>
</evidence>
<dbReference type="SUPFAM" id="SSF47616">
    <property type="entry name" value="GST C-terminal domain-like"/>
    <property type="match status" value="1"/>
</dbReference>
<evidence type="ECO:0000259" key="2">
    <source>
        <dbReference type="PROSITE" id="PS50404"/>
    </source>
</evidence>
<feature type="domain" description="GST C-terminal" evidence="3">
    <location>
        <begin position="85"/>
        <end position="208"/>
    </location>
</feature>
<dbReference type="Pfam" id="PF02798">
    <property type="entry name" value="GST_N"/>
    <property type="match status" value="1"/>
</dbReference>
<reference evidence="4 5" key="1">
    <citation type="submission" date="2018-02" db="EMBL/GenBank/DDBJ databases">
        <title>The draft genome of Phyllobacterium myrsinacearum DSM5892.</title>
        <authorList>
            <person name="Li L."/>
            <person name="Liu L."/>
            <person name="Zhang X."/>
            <person name="Wang T."/>
        </authorList>
    </citation>
    <scope>NUCLEOTIDE SEQUENCE [LARGE SCALE GENOMIC DNA]</scope>
    <source>
        <strain evidence="4 5">DSM 5892</strain>
    </source>
</reference>
<dbReference type="InterPro" id="IPR040079">
    <property type="entry name" value="Glutathione_S-Trfase"/>
</dbReference>
<proteinExistence type="inferred from homology"/>
<gene>
    <name evidence="4" type="ORF">C5750_15875</name>
</gene>
<dbReference type="SUPFAM" id="SSF52833">
    <property type="entry name" value="Thioredoxin-like"/>
    <property type="match status" value="1"/>
</dbReference>
<evidence type="ECO:0000313" key="5">
    <source>
        <dbReference type="Proteomes" id="UP000238563"/>
    </source>
</evidence>
<dbReference type="InterPro" id="IPR036282">
    <property type="entry name" value="Glutathione-S-Trfase_C_sf"/>
</dbReference>
<dbReference type="InterPro" id="IPR004045">
    <property type="entry name" value="Glutathione_S-Trfase_N"/>
</dbReference>
<dbReference type="InterPro" id="IPR036249">
    <property type="entry name" value="Thioredoxin-like_sf"/>
</dbReference>
<dbReference type="InterPro" id="IPR004046">
    <property type="entry name" value="GST_C"/>
</dbReference>
<dbReference type="PANTHER" id="PTHR44051">
    <property type="entry name" value="GLUTATHIONE S-TRANSFERASE-RELATED"/>
    <property type="match status" value="1"/>
</dbReference>
<dbReference type="GO" id="GO:0016740">
    <property type="term" value="F:transferase activity"/>
    <property type="evidence" value="ECO:0007669"/>
    <property type="project" value="UniProtKB-KW"/>
</dbReference>
<dbReference type="SFLD" id="SFLDG00358">
    <property type="entry name" value="Main_(cytGST)"/>
    <property type="match status" value="1"/>
</dbReference>
<dbReference type="SFLD" id="SFLDG01151">
    <property type="entry name" value="Main.2:_Nu-like"/>
    <property type="match status" value="1"/>
</dbReference>
<dbReference type="Pfam" id="PF00043">
    <property type="entry name" value="GST_C"/>
    <property type="match status" value="1"/>
</dbReference>
<dbReference type="EMBL" id="PVBT01000004">
    <property type="protein sequence ID" value="PRD52366.1"/>
    <property type="molecule type" value="Genomic_DNA"/>
</dbReference>
<dbReference type="AlphaFoldDB" id="A0A2S9JHA9"/>
<dbReference type="PANTHER" id="PTHR44051:SF19">
    <property type="entry name" value="DISULFIDE-BOND OXIDOREDUCTASE YFCG"/>
    <property type="match status" value="1"/>
</dbReference>
<dbReference type="PROSITE" id="PS50405">
    <property type="entry name" value="GST_CTER"/>
    <property type="match status" value="1"/>
</dbReference>
<dbReference type="Gene3D" id="3.40.30.10">
    <property type="entry name" value="Glutaredoxin"/>
    <property type="match status" value="1"/>
</dbReference>
<dbReference type="Proteomes" id="UP000238563">
    <property type="component" value="Unassembled WGS sequence"/>
</dbReference>
<dbReference type="OrthoDB" id="9803562at2"/>
<keyword evidence="4" id="KW-0808">Transferase</keyword>
<dbReference type="InterPro" id="IPR010987">
    <property type="entry name" value="Glutathione-S-Trfase_C-like"/>
</dbReference>
<protein>
    <submittedName>
        <fullName evidence="4">Glutathione S-transferase</fullName>
    </submittedName>
</protein>
<dbReference type="RefSeq" id="WP_105734876.1">
    <property type="nucleotide sequence ID" value="NZ_PVBT01000004.1"/>
</dbReference>
<dbReference type="CDD" id="cd03048">
    <property type="entry name" value="GST_N_Ure2p_like"/>
    <property type="match status" value="1"/>
</dbReference>
<evidence type="ECO:0000259" key="3">
    <source>
        <dbReference type="PROSITE" id="PS50405"/>
    </source>
</evidence>
<organism evidence="4 5">
    <name type="scientific">Phyllobacterium myrsinacearum</name>
    <dbReference type="NCBI Taxonomy" id="28101"/>
    <lineage>
        <taxon>Bacteria</taxon>
        <taxon>Pseudomonadati</taxon>
        <taxon>Pseudomonadota</taxon>
        <taxon>Alphaproteobacteria</taxon>
        <taxon>Hyphomicrobiales</taxon>
        <taxon>Phyllobacteriaceae</taxon>
        <taxon>Phyllobacterium</taxon>
    </lineage>
</organism>
<evidence type="ECO:0000256" key="1">
    <source>
        <dbReference type="RuleBase" id="RU003494"/>
    </source>
</evidence>